<keyword evidence="2" id="KW-0223">Dioxygenase</keyword>
<dbReference type="EMBL" id="CYKH01000234">
    <property type="protein sequence ID" value="CUF04713.1"/>
    <property type="molecule type" value="Genomic_DNA"/>
</dbReference>
<comment type="cofactor">
    <cofactor evidence="1">
        <name>L-ascorbate</name>
        <dbReference type="ChEBI" id="CHEBI:38290"/>
    </cofactor>
</comment>
<reference evidence="7" key="1">
    <citation type="submission" date="2015-09" db="EMBL/GenBank/DDBJ databases">
        <authorList>
            <consortium name="Pathogen Informatics"/>
        </authorList>
    </citation>
    <scope>NUCLEOTIDE SEQUENCE [LARGE SCALE GENOMIC DNA]</scope>
    <source>
        <strain evidence="7">Lake Konstanz</strain>
    </source>
</reference>
<dbReference type="GO" id="GO:0016020">
    <property type="term" value="C:membrane"/>
    <property type="evidence" value="ECO:0007669"/>
    <property type="project" value="TreeGrafter"/>
</dbReference>
<feature type="region of interest" description="Disordered" evidence="4">
    <location>
        <begin position="66"/>
        <end position="93"/>
    </location>
</feature>
<organism evidence="6 7">
    <name type="scientific">Bodo saltans</name>
    <name type="common">Flagellated protozoan</name>
    <dbReference type="NCBI Taxonomy" id="75058"/>
    <lineage>
        <taxon>Eukaryota</taxon>
        <taxon>Discoba</taxon>
        <taxon>Euglenozoa</taxon>
        <taxon>Kinetoplastea</taxon>
        <taxon>Metakinetoplastina</taxon>
        <taxon>Eubodonida</taxon>
        <taxon>Bodonidae</taxon>
        <taxon>Bodo</taxon>
    </lineage>
</organism>
<dbReference type="InterPro" id="IPR044862">
    <property type="entry name" value="Pro_4_hyd_alph_FE2OG_OXY"/>
</dbReference>
<evidence type="ECO:0000313" key="6">
    <source>
        <dbReference type="EMBL" id="CUF04713.1"/>
    </source>
</evidence>
<name>A0A0S4IKA9_BODSA</name>
<gene>
    <name evidence="6" type="ORF">BSAL_58490</name>
</gene>
<evidence type="ECO:0000256" key="1">
    <source>
        <dbReference type="ARBA" id="ARBA00001961"/>
    </source>
</evidence>
<dbReference type="PANTHER" id="PTHR14650:SF1">
    <property type="entry name" value="2-OXOGLUTARATE AND IRON-DEPENDENT OXYGENASE DOMAIN-CONTAINING PROTEIN 3"/>
    <property type="match status" value="1"/>
</dbReference>
<protein>
    <submittedName>
        <fullName evidence="6">2OG-Fe(II) oxygenase, putative</fullName>
    </submittedName>
</protein>
<dbReference type="Gene3D" id="2.60.120.620">
    <property type="entry name" value="q2cbj1_9rhob like domain"/>
    <property type="match status" value="1"/>
</dbReference>
<dbReference type="InterPro" id="IPR006620">
    <property type="entry name" value="Pro_4_hyd_alph"/>
</dbReference>
<evidence type="ECO:0000256" key="3">
    <source>
        <dbReference type="ARBA" id="ARBA00023002"/>
    </source>
</evidence>
<dbReference type="OrthoDB" id="427071at2759"/>
<dbReference type="PANTHER" id="PTHR14650">
    <property type="entry name" value="PROLYL HYDROXYLASE-RELATED"/>
    <property type="match status" value="1"/>
</dbReference>
<dbReference type="SMART" id="SM00702">
    <property type="entry name" value="P4Hc"/>
    <property type="match status" value="1"/>
</dbReference>
<keyword evidence="7" id="KW-1185">Reference proteome</keyword>
<dbReference type="Proteomes" id="UP000051952">
    <property type="component" value="Unassembled WGS sequence"/>
</dbReference>
<dbReference type="InterPro" id="IPR039210">
    <property type="entry name" value="OGFOD3"/>
</dbReference>
<evidence type="ECO:0000256" key="2">
    <source>
        <dbReference type="ARBA" id="ARBA00022964"/>
    </source>
</evidence>
<evidence type="ECO:0000313" key="7">
    <source>
        <dbReference type="Proteomes" id="UP000051952"/>
    </source>
</evidence>
<evidence type="ECO:0000256" key="4">
    <source>
        <dbReference type="SAM" id="MobiDB-lite"/>
    </source>
</evidence>
<dbReference type="GO" id="GO:0031418">
    <property type="term" value="F:L-ascorbic acid binding"/>
    <property type="evidence" value="ECO:0007669"/>
    <property type="project" value="InterPro"/>
</dbReference>
<feature type="compositionally biased region" description="Low complexity" evidence="4">
    <location>
        <begin position="1"/>
        <end position="21"/>
    </location>
</feature>
<evidence type="ECO:0000259" key="5">
    <source>
        <dbReference type="SMART" id="SM00702"/>
    </source>
</evidence>
<dbReference type="Pfam" id="PF13640">
    <property type="entry name" value="2OG-FeII_Oxy_3"/>
    <property type="match status" value="1"/>
</dbReference>
<dbReference type="VEuPathDB" id="TriTrypDB:BSAL_58490"/>
<feature type="domain" description="Prolyl 4-hydroxylase alpha subunit" evidence="5">
    <location>
        <begin position="146"/>
        <end position="391"/>
    </location>
</feature>
<sequence>MAPAAASSFATAKKVAQQPGLPRGGGARGRPAPQPFRWGLAASLIGFAALLIGVSLQWADQFHANERQRNPKPAQSTMTPDSQDTIPRGDEANPNAVYRLRGHQVVPSGQRHVVNFSDAQLAPCASATAAPQDIAMSSCIPPQHLCTRIVVDSFVSDSVADNIVRIMKNILKRYGNGGGSGPVSLVDLNMGVVSMADKFVSLVHLLKKGTGGAASSSSSPSSSSSALALTVEDVDTYHLLVKKIHAYVSETLFCDSAPCATDRDRDLARRKGRDSLFVSGPSFFSQIGGSASDDASKFHARTVNDEYWHEHVDQDQYGTFAVTTLLYLNTLNDLEALDTFQGGQFEFGGPLPGTVEPRKGRLSIFTSGREHPHWVAPVLEGYRYALTTAFTCNAPKGAAGGASQVFYVEGGKGEQSFLHAVRQAV</sequence>
<dbReference type="GO" id="GO:0051213">
    <property type="term" value="F:dioxygenase activity"/>
    <property type="evidence" value="ECO:0007669"/>
    <property type="project" value="UniProtKB-KW"/>
</dbReference>
<dbReference type="GO" id="GO:0016705">
    <property type="term" value="F:oxidoreductase activity, acting on paired donors, with incorporation or reduction of molecular oxygen"/>
    <property type="evidence" value="ECO:0007669"/>
    <property type="project" value="InterPro"/>
</dbReference>
<feature type="compositionally biased region" description="Polar residues" evidence="4">
    <location>
        <begin position="73"/>
        <end position="85"/>
    </location>
</feature>
<keyword evidence="3" id="KW-0560">Oxidoreductase</keyword>
<accession>A0A0S4IKA9</accession>
<dbReference type="AlphaFoldDB" id="A0A0S4IKA9"/>
<dbReference type="GO" id="GO:0005506">
    <property type="term" value="F:iron ion binding"/>
    <property type="evidence" value="ECO:0007669"/>
    <property type="project" value="InterPro"/>
</dbReference>
<proteinExistence type="predicted"/>
<feature type="region of interest" description="Disordered" evidence="4">
    <location>
        <begin position="1"/>
        <end position="32"/>
    </location>
</feature>